<accession>A0ABR5F3W6</accession>
<gene>
    <name evidence="2" type="ORF">FrCorBMG51_11705</name>
</gene>
<protein>
    <submittedName>
        <fullName evidence="2">FmdB family transcriptional regulator</fullName>
    </submittedName>
</protein>
<dbReference type="SMART" id="SM00834">
    <property type="entry name" value="CxxC_CXXC_SSSS"/>
    <property type="match status" value="1"/>
</dbReference>
<sequence length="74" mass="7421">MPAYQYRCRACDTSFEVRRGISEPAAVNNPCPDGHIDTTRVFTAVAVSRGGSASASPVPVPSGGGACCGGACCG</sequence>
<proteinExistence type="predicted"/>
<dbReference type="RefSeq" id="WP_047223094.1">
    <property type="nucleotide sequence ID" value="NZ_JWIO01000015.1"/>
</dbReference>
<evidence type="ECO:0000313" key="3">
    <source>
        <dbReference type="Proteomes" id="UP000035425"/>
    </source>
</evidence>
<dbReference type="Proteomes" id="UP000035425">
    <property type="component" value="Unassembled WGS sequence"/>
</dbReference>
<feature type="domain" description="Putative regulatory protein FmdB zinc ribbon" evidence="1">
    <location>
        <begin position="1"/>
        <end position="43"/>
    </location>
</feature>
<comment type="caution">
    <text evidence="2">The sequence shown here is derived from an EMBL/GenBank/DDBJ whole genome shotgun (WGS) entry which is preliminary data.</text>
</comment>
<name>A0ABR5F3W6_9ACTN</name>
<dbReference type="EMBL" id="JWIO01000015">
    <property type="protein sequence ID" value="KLL11411.1"/>
    <property type="molecule type" value="Genomic_DNA"/>
</dbReference>
<reference evidence="2 3" key="1">
    <citation type="submission" date="2014-12" db="EMBL/GenBank/DDBJ databases">
        <title>Frankia sp. BMG5.1 draft genome.</title>
        <authorList>
            <person name="Gtari M."/>
            <person name="Ghodhbane-Gtari F."/>
            <person name="Nouioui I."/>
            <person name="Ktari A."/>
            <person name="Hezbri K."/>
            <person name="Mimouni W."/>
            <person name="Sbissi I."/>
            <person name="Ayari A."/>
            <person name="Yamanaka T."/>
            <person name="Normand P."/>
            <person name="Tisa L.S."/>
            <person name="Boudabous A."/>
        </authorList>
    </citation>
    <scope>NUCLEOTIDE SEQUENCE [LARGE SCALE GENOMIC DNA]</scope>
    <source>
        <strain evidence="2 3">BMG5.1</strain>
    </source>
</reference>
<dbReference type="NCBIfam" id="TIGR02605">
    <property type="entry name" value="CxxC_CxxC_SSSS"/>
    <property type="match status" value="1"/>
</dbReference>
<organism evidence="2 3">
    <name type="scientific">Protofrankia coriariae</name>
    <dbReference type="NCBI Taxonomy" id="1562887"/>
    <lineage>
        <taxon>Bacteria</taxon>
        <taxon>Bacillati</taxon>
        <taxon>Actinomycetota</taxon>
        <taxon>Actinomycetes</taxon>
        <taxon>Frankiales</taxon>
        <taxon>Frankiaceae</taxon>
        <taxon>Protofrankia</taxon>
    </lineage>
</organism>
<dbReference type="InterPro" id="IPR013429">
    <property type="entry name" value="Regulatory_FmdB_Zinc_ribbon"/>
</dbReference>
<dbReference type="Pfam" id="PF09723">
    <property type="entry name" value="Zn_ribbon_8"/>
    <property type="match status" value="1"/>
</dbReference>
<keyword evidence="3" id="KW-1185">Reference proteome</keyword>
<evidence type="ECO:0000259" key="1">
    <source>
        <dbReference type="SMART" id="SM00834"/>
    </source>
</evidence>
<evidence type="ECO:0000313" key="2">
    <source>
        <dbReference type="EMBL" id="KLL11411.1"/>
    </source>
</evidence>